<keyword evidence="6 10" id="KW-0472">Membrane</keyword>
<gene>
    <name evidence="12" type="ORF">HERILL_LOCUS6752</name>
</gene>
<accession>A0A7R8YSS3</accession>
<evidence type="ECO:0000256" key="1">
    <source>
        <dbReference type="ARBA" id="ARBA00004141"/>
    </source>
</evidence>
<dbReference type="PANTHER" id="PTHR11003:SF87">
    <property type="entry name" value="POTASSIUM CHANNEL DOMAIN-CONTAINING PROTEIN"/>
    <property type="match status" value="1"/>
</dbReference>
<sequence>MSLRRSKSLTRSQGSLASSSIRPRHDARRQVKDCCRKFVAFMCTQVGVGALIVAYSIIGAFCFISVETQVNNTTTDDVAILRRSYALELWEKTEHLNMFNKTEWMFEMDDVLKSFQDEVSSAIKNGFDARTPEEIWSFPAALMYCLSIFTMIGYGNIVPKTQWGKGLTVIYATFGIPLYILYFLNIGKILAKTFKILYRCIHECTHDKTEDILEQGGYIPQKKVIVPSTACLWVISFYIFTGTIMFANWERWSYLDSVYFCVTSLCKIGMGDFVPGANFYNDSITSQQTKLAINFVYVLLGMGLVAMCYNLMREEVKVKLKEMKEDLKLCLEDLRNRFTGICGSEDYEEEEW</sequence>
<feature type="transmembrane region" description="Helical" evidence="10">
    <location>
        <begin position="224"/>
        <end position="246"/>
    </location>
</feature>
<protein>
    <recommendedName>
        <fullName evidence="11">Potassium channel domain-containing protein</fullName>
    </recommendedName>
</protein>
<keyword evidence="7 8" id="KW-0407">Ion channel</keyword>
<name>A0A7R8YSS3_HERIL</name>
<keyword evidence="3 8" id="KW-0812">Transmembrane</keyword>
<evidence type="ECO:0000313" key="13">
    <source>
        <dbReference type="Proteomes" id="UP000594454"/>
    </source>
</evidence>
<organism evidence="12 13">
    <name type="scientific">Hermetia illucens</name>
    <name type="common">Black soldier fly</name>
    <dbReference type="NCBI Taxonomy" id="343691"/>
    <lineage>
        <taxon>Eukaryota</taxon>
        <taxon>Metazoa</taxon>
        <taxon>Ecdysozoa</taxon>
        <taxon>Arthropoda</taxon>
        <taxon>Hexapoda</taxon>
        <taxon>Insecta</taxon>
        <taxon>Pterygota</taxon>
        <taxon>Neoptera</taxon>
        <taxon>Endopterygota</taxon>
        <taxon>Diptera</taxon>
        <taxon>Brachycera</taxon>
        <taxon>Stratiomyomorpha</taxon>
        <taxon>Stratiomyidae</taxon>
        <taxon>Hermetiinae</taxon>
        <taxon>Hermetia</taxon>
    </lineage>
</organism>
<dbReference type="GO" id="GO:0022841">
    <property type="term" value="F:potassium ion leak channel activity"/>
    <property type="evidence" value="ECO:0007669"/>
    <property type="project" value="TreeGrafter"/>
</dbReference>
<reference evidence="12 13" key="1">
    <citation type="submission" date="2020-11" db="EMBL/GenBank/DDBJ databases">
        <authorList>
            <person name="Wallbank WR R."/>
            <person name="Pardo Diaz C."/>
            <person name="Kozak K."/>
            <person name="Martin S."/>
            <person name="Jiggins C."/>
            <person name="Moest M."/>
            <person name="Warren A I."/>
            <person name="Generalovic N T."/>
            <person name="Byers J.R.P. K."/>
            <person name="Montejo-Kovacevich G."/>
            <person name="Yen C E."/>
        </authorList>
    </citation>
    <scope>NUCLEOTIDE SEQUENCE [LARGE SCALE GENOMIC DNA]</scope>
</reference>
<keyword evidence="4 10" id="KW-1133">Transmembrane helix</keyword>
<dbReference type="GO" id="GO:0005886">
    <property type="term" value="C:plasma membrane"/>
    <property type="evidence" value="ECO:0007669"/>
    <property type="project" value="TreeGrafter"/>
</dbReference>
<dbReference type="GO" id="GO:0015271">
    <property type="term" value="F:outward rectifier potassium channel activity"/>
    <property type="evidence" value="ECO:0007669"/>
    <property type="project" value="TreeGrafter"/>
</dbReference>
<dbReference type="Gene3D" id="1.10.287.70">
    <property type="match status" value="1"/>
</dbReference>
<dbReference type="GO" id="GO:0030322">
    <property type="term" value="P:stabilization of membrane potential"/>
    <property type="evidence" value="ECO:0007669"/>
    <property type="project" value="TreeGrafter"/>
</dbReference>
<evidence type="ECO:0000256" key="3">
    <source>
        <dbReference type="ARBA" id="ARBA00022692"/>
    </source>
</evidence>
<keyword evidence="13" id="KW-1185">Reference proteome</keyword>
<proteinExistence type="inferred from homology"/>
<evidence type="ECO:0000256" key="2">
    <source>
        <dbReference type="ARBA" id="ARBA00022448"/>
    </source>
</evidence>
<dbReference type="PANTHER" id="PTHR11003">
    <property type="entry name" value="POTASSIUM CHANNEL, SUBFAMILY K"/>
    <property type="match status" value="1"/>
</dbReference>
<evidence type="ECO:0000256" key="5">
    <source>
        <dbReference type="ARBA" id="ARBA00023065"/>
    </source>
</evidence>
<feature type="domain" description="Potassium channel" evidence="11">
    <location>
        <begin position="234"/>
        <end position="314"/>
    </location>
</feature>
<evidence type="ECO:0000256" key="10">
    <source>
        <dbReference type="SAM" id="Phobius"/>
    </source>
</evidence>
<dbReference type="InterPro" id="IPR013099">
    <property type="entry name" value="K_chnl_dom"/>
</dbReference>
<evidence type="ECO:0000256" key="7">
    <source>
        <dbReference type="ARBA" id="ARBA00023303"/>
    </source>
</evidence>
<evidence type="ECO:0000256" key="4">
    <source>
        <dbReference type="ARBA" id="ARBA00022989"/>
    </source>
</evidence>
<feature type="compositionally biased region" description="Polar residues" evidence="9">
    <location>
        <begin position="9"/>
        <end position="21"/>
    </location>
</feature>
<evidence type="ECO:0000313" key="12">
    <source>
        <dbReference type="EMBL" id="CAD7083823.1"/>
    </source>
</evidence>
<dbReference type="FunCoup" id="A0A7R8YSS3">
    <property type="interactions" value="7"/>
</dbReference>
<evidence type="ECO:0000256" key="9">
    <source>
        <dbReference type="SAM" id="MobiDB-lite"/>
    </source>
</evidence>
<dbReference type="OrthoDB" id="297496at2759"/>
<dbReference type="EMBL" id="LR899011">
    <property type="protein sequence ID" value="CAD7083823.1"/>
    <property type="molecule type" value="Genomic_DNA"/>
</dbReference>
<dbReference type="InParanoid" id="A0A7R8YSS3"/>
<dbReference type="Pfam" id="PF07885">
    <property type="entry name" value="Ion_trans_2"/>
    <property type="match status" value="2"/>
</dbReference>
<comment type="similarity">
    <text evidence="8">Belongs to the two pore domain potassium channel (TC 1.A.1.8) family.</text>
</comment>
<feature type="transmembrane region" description="Helical" evidence="10">
    <location>
        <begin position="38"/>
        <end position="66"/>
    </location>
</feature>
<feature type="domain" description="Potassium channel" evidence="11">
    <location>
        <begin position="133"/>
        <end position="191"/>
    </location>
</feature>
<feature type="transmembrane region" description="Helical" evidence="10">
    <location>
        <begin position="292"/>
        <end position="312"/>
    </location>
</feature>
<dbReference type="InterPro" id="IPR003280">
    <property type="entry name" value="2pore_dom_K_chnl"/>
</dbReference>
<evidence type="ECO:0000256" key="6">
    <source>
        <dbReference type="ARBA" id="ARBA00023136"/>
    </source>
</evidence>
<feature type="transmembrane region" description="Helical" evidence="10">
    <location>
        <begin position="166"/>
        <end position="184"/>
    </location>
</feature>
<dbReference type="AlphaFoldDB" id="A0A7R8YSS3"/>
<dbReference type="SUPFAM" id="SSF81324">
    <property type="entry name" value="Voltage-gated potassium channels"/>
    <property type="match status" value="2"/>
</dbReference>
<dbReference type="PRINTS" id="PR01333">
    <property type="entry name" value="2POREKCHANEL"/>
</dbReference>
<evidence type="ECO:0000256" key="8">
    <source>
        <dbReference type="RuleBase" id="RU003857"/>
    </source>
</evidence>
<keyword evidence="5 8" id="KW-0406">Ion transport</keyword>
<feature type="transmembrane region" description="Helical" evidence="10">
    <location>
        <begin position="135"/>
        <end position="154"/>
    </location>
</feature>
<evidence type="ECO:0000259" key="11">
    <source>
        <dbReference type="Pfam" id="PF07885"/>
    </source>
</evidence>
<comment type="subcellular location">
    <subcellularLocation>
        <location evidence="1">Membrane</location>
        <topology evidence="1">Multi-pass membrane protein</topology>
    </subcellularLocation>
</comment>
<keyword evidence="2 8" id="KW-0813">Transport</keyword>
<dbReference type="Proteomes" id="UP000594454">
    <property type="component" value="Chromosome 3"/>
</dbReference>
<feature type="region of interest" description="Disordered" evidence="9">
    <location>
        <begin position="1"/>
        <end position="24"/>
    </location>
</feature>